<evidence type="ECO:0000313" key="6">
    <source>
        <dbReference type="EMBL" id="MDL2410094.1"/>
    </source>
</evidence>
<name>A0ABT7KNA1_9HYPH</name>
<evidence type="ECO:0000256" key="3">
    <source>
        <dbReference type="ARBA" id="ARBA00023163"/>
    </source>
</evidence>
<dbReference type="PANTHER" id="PTHR46796:SF6">
    <property type="entry name" value="ARAC SUBFAMILY"/>
    <property type="match status" value="1"/>
</dbReference>
<proteinExistence type="predicted"/>
<dbReference type="Pfam" id="PF12833">
    <property type="entry name" value="HTH_18"/>
    <property type="match status" value="1"/>
</dbReference>
<keyword evidence="2" id="KW-0238">DNA-binding</keyword>
<protein>
    <submittedName>
        <fullName evidence="6">AraC family transcriptional regulator</fullName>
    </submittedName>
</protein>
<dbReference type="Gene3D" id="1.10.10.60">
    <property type="entry name" value="Homeodomain-like"/>
    <property type="match status" value="2"/>
</dbReference>
<comment type="caution">
    <text evidence="6">The sequence shown here is derived from an EMBL/GenBank/DDBJ whole genome shotgun (WGS) entry which is preliminary data.</text>
</comment>
<dbReference type="InterPro" id="IPR009057">
    <property type="entry name" value="Homeodomain-like_sf"/>
</dbReference>
<feature type="region of interest" description="Disordered" evidence="4">
    <location>
        <begin position="1"/>
        <end position="20"/>
    </location>
</feature>
<reference evidence="6" key="1">
    <citation type="submission" date="2023-06" db="EMBL/GenBank/DDBJ databases">
        <title>Phylogenetic Diversity of Rhizobium strains.</title>
        <authorList>
            <person name="Moura F.T."/>
            <person name="Helene L.C.F."/>
            <person name="Hungria M."/>
        </authorList>
    </citation>
    <scope>NUCLEOTIDE SEQUENCE</scope>
    <source>
        <strain evidence="6">CCGE524</strain>
    </source>
</reference>
<feature type="domain" description="HTH araC/xylS-type" evidence="5">
    <location>
        <begin position="96"/>
        <end position="194"/>
    </location>
</feature>
<dbReference type="EMBL" id="JARFYN010000068">
    <property type="protein sequence ID" value="MDL2410094.1"/>
    <property type="molecule type" value="Genomic_DNA"/>
</dbReference>
<dbReference type="PANTHER" id="PTHR46796">
    <property type="entry name" value="HTH-TYPE TRANSCRIPTIONAL ACTIVATOR RHAS-RELATED"/>
    <property type="match status" value="1"/>
</dbReference>
<gene>
    <name evidence="6" type="ORF">PY650_31655</name>
</gene>
<dbReference type="PROSITE" id="PS00041">
    <property type="entry name" value="HTH_ARAC_FAMILY_1"/>
    <property type="match status" value="1"/>
</dbReference>
<keyword evidence="7" id="KW-1185">Reference proteome</keyword>
<accession>A0ABT7KNA1</accession>
<organism evidence="6 7">
    <name type="scientific">Rhizobium calliandrae</name>
    <dbReference type="NCBI Taxonomy" id="1312182"/>
    <lineage>
        <taxon>Bacteria</taxon>
        <taxon>Pseudomonadati</taxon>
        <taxon>Pseudomonadota</taxon>
        <taxon>Alphaproteobacteria</taxon>
        <taxon>Hyphomicrobiales</taxon>
        <taxon>Rhizobiaceae</taxon>
        <taxon>Rhizobium/Agrobacterium group</taxon>
        <taxon>Rhizobium</taxon>
    </lineage>
</organism>
<keyword evidence="3" id="KW-0804">Transcription</keyword>
<dbReference type="SUPFAM" id="SSF46689">
    <property type="entry name" value="Homeodomain-like"/>
    <property type="match status" value="2"/>
</dbReference>
<dbReference type="Proteomes" id="UP001172630">
    <property type="component" value="Unassembled WGS sequence"/>
</dbReference>
<keyword evidence="1" id="KW-0805">Transcription regulation</keyword>
<dbReference type="InterPro" id="IPR018062">
    <property type="entry name" value="HTH_AraC-typ_CS"/>
</dbReference>
<evidence type="ECO:0000259" key="5">
    <source>
        <dbReference type="PROSITE" id="PS01124"/>
    </source>
</evidence>
<evidence type="ECO:0000313" key="7">
    <source>
        <dbReference type="Proteomes" id="UP001172630"/>
    </source>
</evidence>
<evidence type="ECO:0000256" key="4">
    <source>
        <dbReference type="SAM" id="MobiDB-lite"/>
    </source>
</evidence>
<dbReference type="InterPro" id="IPR018060">
    <property type="entry name" value="HTH_AraC"/>
</dbReference>
<evidence type="ECO:0000256" key="1">
    <source>
        <dbReference type="ARBA" id="ARBA00023015"/>
    </source>
</evidence>
<sequence length="218" mass="24637">MDTINPMLRGTGSRSEGDPIQYMPDSEMFSSRLEGRCLLPNLAKLLERVHEELDSNREFAKSLLTRAVSLLHVEIDRHALPATTFKSGGLTGWQTRRVLAYIEEQLDQPVHVNELAAIAKLSRTYFSRAFKRTFDMTPHAYLMRRRLERAETLMITSDIILVEIALRCGFSDQAHLSRLFGREYGQSPAAWRRERTESSGQKATGGHGKLSPDDDGAC</sequence>
<dbReference type="RefSeq" id="WP_285883835.1">
    <property type="nucleotide sequence ID" value="NZ_JARFYN010000068.1"/>
</dbReference>
<evidence type="ECO:0000256" key="2">
    <source>
        <dbReference type="ARBA" id="ARBA00023125"/>
    </source>
</evidence>
<dbReference type="InterPro" id="IPR050204">
    <property type="entry name" value="AraC_XylS_family_regulators"/>
</dbReference>
<feature type="region of interest" description="Disordered" evidence="4">
    <location>
        <begin position="187"/>
        <end position="218"/>
    </location>
</feature>
<dbReference type="PROSITE" id="PS01124">
    <property type="entry name" value="HTH_ARAC_FAMILY_2"/>
    <property type="match status" value="1"/>
</dbReference>
<dbReference type="SMART" id="SM00342">
    <property type="entry name" value="HTH_ARAC"/>
    <property type="match status" value="1"/>
</dbReference>